<keyword evidence="2" id="KW-1185">Reference proteome</keyword>
<proteinExistence type="predicted"/>
<evidence type="ECO:0000313" key="1">
    <source>
        <dbReference type="EMBL" id="MDG5755011.1"/>
    </source>
</evidence>
<protein>
    <submittedName>
        <fullName evidence="1">Sigma factor G inhibitor Gin</fullName>
    </submittedName>
</protein>
<dbReference type="RefSeq" id="WP_124565639.1">
    <property type="nucleotide sequence ID" value="NZ_JARRRY010000016.1"/>
</dbReference>
<reference evidence="1 2" key="1">
    <citation type="submission" date="2023-04" db="EMBL/GenBank/DDBJ databases">
        <title>Ectobacillus antri isolated from activated sludge.</title>
        <authorList>
            <person name="Yan P."/>
            <person name="Liu X."/>
        </authorList>
    </citation>
    <scope>NUCLEOTIDE SEQUENCE [LARGE SCALE GENOMIC DNA]</scope>
    <source>
        <strain evidence="1 2">C18H</strain>
    </source>
</reference>
<name>A0ABT6H6N1_9BACI</name>
<gene>
    <name evidence="1" type="ORF">P6P90_13755</name>
</gene>
<accession>A0ABT6H6N1</accession>
<comment type="caution">
    <text evidence="1">The sequence shown here is derived from an EMBL/GenBank/DDBJ whole genome shotgun (WGS) entry which is preliminary data.</text>
</comment>
<sequence>MKSCIVCDLEKPTGIMLYNGFICESCEKDIVCTETNDPKYEFYLTKLRRIHA</sequence>
<dbReference type="Pfam" id="PF10764">
    <property type="entry name" value="Gin"/>
    <property type="match status" value="1"/>
</dbReference>
<evidence type="ECO:0000313" key="2">
    <source>
        <dbReference type="Proteomes" id="UP001218246"/>
    </source>
</evidence>
<dbReference type="Proteomes" id="UP001218246">
    <property type="component" value="Unassembled WGS sequence"/>
</dbReference>
<dbReference type="EMBL" id="JARULN010000017">
    <property type="protein sequence ID" value="MDG5755011.1"/>
    <property type="molecule type" value="Genomic_DNA"/>
</dbReference>
<organism evidence="1 2">
    <name type="scientific">Ectobacillus antri</name>
    <dbReference type="NCBI Taxonomy" id="2486280"/>
    <lineage>
        <taxon>Bacteria</taxon>
        <taxon>Bacillati</taxon>
        <taxon>Bacillota</taxon>
        <taxon>Bacilli</taxon>
        <taxon>Bacillales</taxon>
        <taxon>Bacillaceae</taxon>
        <taxon>Ectobacillus</taxon>
    </lineage>
</organism>
<dbReference type="InterPro" id="IPR019700">
    <property type="entry name" value="Sigma-G_inhibitor_Gin"/>
</dbReference>